<evidence type="ECO:0000313" key="3">
    <source>
        <dbReference type="Proteomes" id="UP001365542"/>
    </source>
</evidence>
<sequence length="430" mass="49486">MASNIPFYPLLASLAVAVILLYLFHLRKRTLQSSPLTPLTEKHTTSFKRYTPLEIATLGRFPDYSTLSGVPPPKPYPNFNIATAKPRPYRPFRWAYHQTMSLSKLDPDFWIELENTYPSRLAQRHRLYETHGTNIIDYLPGPSPSDAERLALACRELMEMVVQFLIMRYPHYFSLNEAETVFYNGILNKRFELDRMDPLMVVFENVPEDFIVMMDDADDGVEGKGKGEYFCRAGVVCSSIGWCLGEKIGRGLGEIHGGVPYMERIGGSMARYFKKLPPNKPIQRGSWDLVIGQPLFELPGPELTELKSKQSPNLKEEDITLRVDWQTLRRLPLSGAIVFNYKALFTPLSELADEPGVPAILEKVLKEGDKVILEYKGVWHVEHIALPMLERMKKGQEERGLWEESRGVRTLQETPFFRGWEEKWRRQQGF</sequence>
<keyword evidence="3" id="KW-1185">Reference proteome</keyword>
<dbReference type="AlphaFoldDB" id="A0AAV9X3S0"/>
<dbReference type="InterPro" id="IPR021848">
    <property type="entry name" value="HODM_asu-like"/>
</dbReference>
<comment type="caution">
    <text evidence="2">The sequence shown here is derived from an EMBL/GenBank/DDBJ whole genome shotgun (WGS) entry which is preliminary data.</text>
</comment>
<dbReference type="Proteomes" id="UP001365542">
    <property type="component" value="Unassembled WGS sequence"/>
</dbReference>
<reference evidence="2 3" key="1">
    <citation type="submission" date="2019-10" db="EMBL/GenBank/DDBJ databases">
        <authorList>
            <person name="Palmer J.M."/>
        </authorList>
    </citation>
    <scope>NUCLEOTIDE SEQUENCE [LARGE SCALE GENOMIC DNA]</scope>
    <source>
        <strain evidence="2 3">TWF694</strain>
    </source>
</reference>
<feature type="transmembrane region" description="Helical" evidence="1">
    <location>
        <begin position="6"/>
        <end position="24"/>
    </location>
</feature>
<keyword evidence="1" id="KW-0472">Membrane</keyword>
<name>A0AAV9X3S0_9PEZI</name>
<proteinExistence type="predicted"/>
<dbReference type="Pfam" id="PF11927">
    <property type="entry name" value="HODM_asu-like"/>
    <property type="match status" value="1"/>
</dbReference>
<evidence type="ECO:0000313" key="2">
    <source>
        <dbReference type="EMBL" id="KAK6533687.1"/>
    </source>
</evidence>
<keyword evidence="1" id="KW-1133">Transmembrane helix</keyword>
<organism evidence="2 3">
    <name type="scientific">Orbilia ellipsospora</name>
    <dbReference type="NCBI Taxonomy" id="2528407"/>
    <lineage>
        <taxon>Eukaryota</taxon>
        <taxon>Fungi</taxon>
        <taxon>Dikarya</taxon>
        <taxon>Ascomycota</taxon>
        <taxon>Pezizomycotina</taxon>
        <taxon>Orbiliomycetes</taxon>
        <taxon>Orbiliales</taxon>
        <taxon>Orbiliaceae</taxon>
        <taxon>Orbilia</taxon>
    </lineage>
</organism>
<gene>
    <name evidence="2" type="ORF">TWF694_002619</name>
</gene>
<dbReference type="EMBL" id="JAVHJO010000011">
    <property type="protein sequence ID" value="KAK6533687.1"/>
    <property type="molecule type" value="Genomic_DNA"/>
</dbReference>
<protein>
    <submittedName>
        <fullName evidence="2">Uncharacterized protein</fullName>
    </submittedName>
</protein>
<keyword evidence="1" id="KW-0812">Transmembrane</keyword>
<accession>A0AAV9X3S0</accession>
<evidence type="ECO:0000256" key="1">
    <source>
        <dbReference type="SAM" id="Phobius"/>
    </source>
</evidence>